<dbReference type="AlphaFoldDB" id="A0A078B961"/>
<evidence type="ECO:0000256" key="4">
    <source>
        <dbReference type="ARBA" id="ARBA00022728"/>
    </source>
</evidence>
<keyword evidence="7" id="KW-0175">Coiled coil</keyword>
<dbReference type="Pfam" id="PF05700">
    <property type="entry name" value="BCAS2"/>
    <property type="match status" value="2"/>
</dbReference>
<dbReference type="GO" id="GO:0071013">
    <property type="term" value="C:catalytic step 2 spliceosome"/>
    <property type="evidence" value="ECO:0007669"/>
    <property type="project" value="TreeGrafter"/>
</dbReference>
<comment type="similarity">
    <text evidence="2">Belongs to the SPF27 family.</text>
</comment>
<dbReference type="GO" id="GO:0008380">
    <property type="term" value="P:RNA splicing"/>
    <property type="evidence" value="ECO:0007669"/>
    <property type="project" value="UniProtKB-KW"/>
</dbReference>
<dbReference type="InterPro" id="IPR008409">
    <property type="entry name" value="SPF27"/>
</dbReference>
<name>A0A078B961_STYLE</name>
<dbReference type="FunCoup" id="A0A078B961">
    <property type="interactions" value="368"/>
</dbReference>
<keyword evidence="3" id="KW-0507">mRNA processing</keyword>
<feature type="coiled-coil region" evidence="7">
    <location>
        <begin position="124"/>
        <end position="204"/>
    </location>
</feature>
<gene>
    <name evidence="8" type="primary">Contig18273.g19417</name>
    <name evidence="8" type="ORF">STYLEM_20062</name>
</gene>
<dbReference type="OrthoDB" id="205794at2759"/>
<dbReference type="Proteomes" id="UP000039865">
    <property type="component" value="Unassembled WGS sequence"/>
</dbReference>
<evidence type="ECO:0000256" key="3">
    <source>
        <dbReference type="ARBA" id="ARBA00022664"/>
    </source>
</evidence>
<keyword evidence="5" id="KW-0508">mRNA splicing</keyword>
<dbReference type="InParanoid" id="A0A078B961"/>
<dbReference type="GO" id="GO:0071011">
    <property type="term" value="C:precatalytic spliceosome"/>
    <property type="evidence" value="ECO:0007669"/>
    <property type="project" value="TreeGrafter"/>
</dbReference>
<evidence type="ECO:0000256" key="6">
    <source>
        <dbReference type="ARBA" id="ARBA00023242"/>
    </source>
</evidence>
<dbReference type="PANTHER" id="PTHR13296:SF0">
    <property type="entry name" value="PRE-MRNA-SPLICING FACTOR SPF27"/>
    <property type="match status" value="1"/>
</dbReference>
<protein>
    <submittedName>
        <fullName evidence="8">Pre-mrna-splicing factor spf27 homolog</fullName>
    </submittedName>
</protein>
<evidence type="ECO:0000256" key="5">
    <source>
        <dbReference type="ARBA" id="ARBA00023187"/>
    </source>
</evidence>
<sequence length="215" mass="25871">MLEYQANYLVLQNENSRLVTALPYIDEAINESQKKQVNGLILQEMAAMDGQKDYLEKLPMPQFKYLHHRILLIWIPGDNLLIRQTSTFNMLKIGIRFAAYHNLNRRMNLELEKAYGKDVWTTHIKQTESQIEFTDQRNRKLDEEIERINKKRRFTQMNEYDNFLRLHNKTFSALHKNIDLEQECYKLEQEISQYQNQLQKIQVRLIYCKIMIEIG</sequence>
<proteinExistence type="inferred from homology"/>
<evidence type="ECO:0000313" key="9">
    <source>
        <dbReference type="Proteomes" id="UP000039865"/>
    </source>
</evidence>
<evidence type="ECO:0000313" key="8">
    <source>
        <dbReference type="EMBL" id="CDW90914.1"/>
    </source>
</evidence>
<accession>A0A078B961</accession>
<dbReference type="GO" id="GO:0006397">
    <property type="term" value="P:mRNA processing"/>
    <property type="evidence" value="ECO:0007669"/>
    <property type="project" value="UniProtKB-KW"/>
</dbReference>
<comment type="subcellular location">
    <subcellularLocation>
        <location evidence="1">Nucleus</location>
    </subcellularLocation>
</comment>
<keyword evidence="4" id="KW-0747">Spliceosome</keyword>
<dbReference type="OMA" id="CKIMIEI"/>
<keyword evidence="6" id="KW-0539">Nucleus</keyword>
<organism evidence="8 9">
    <name type="scientific">Stylonychia lemnae</name>
    <name type="common">Ciliate</name>
    <dbReference type="NCBI Taxonomy" id="5949"/>
    <lineage>
        <taxon>Eukaryota</taxon>
        <taxon>Sar</taxon>
        <taxon>Alveolata</taxon>
        <taxon>Ciliophora</taxon>
        <taxon>Intramacronucleata</taxon>
        <taxon>Spirotrichea</taxon>
        <taxon>Stichotrichia</taxon>
        <taxon>Sporadotrichida</taxon>
        <taxon>Oxytrichidae</taxon>
        <taxon>Stylonychinae</taxon>
        <taxon>Stylonychia</taxon>
    </lineage>
</organism>
<dbReference type="PANTHER" id="PTHR13296">
    <property type="entry name" value="BCAS2 PROTEIN"/>
    <property type="match status" value="1"/>
</dbReference>
<evidence type="ECO:0000256" key="7">
    <source>
        <dbReference type="SAM" id="Coils"/>
    </source>
</evidence>
<evidence type="ECO:0000256" key="2">
    <source>
        <dbReference type="ARBA" id="ARBA00010788"/>
    </source>
</evidence>
<reference evidence="8 9" key="1">
    <citation type="submission" date="2014-06" db="EMBL/GenBank/DDBJ databases">
        <authorList>
            <person name="Swart Estienne"/>
        </authorList>
    </citation>
    <scope>NUCLEOTIDE SEQUENCE [LARGE SCALE GENOMIC DNA]</scope>
    <source>
        <strain evidence="8 9">130c</strain>
    </source>
</reference>
<dbReference type="GO" id="GO:0000974">
    <property type="term" value="C:Prp19 complex"/>
    <property type="evidence" value="ECO:0007669"/>
    <property type="project" value="TreeGrafter"/>
</dbReference>
<keyword evidence="9" id="KW-1185">Reference proteome</keyword>
<evidence type="ECO:0000256" key="1">
    <source>
        <dbReference type="ARBA" id="ARBA00004123"/>
    </source>
</evidence>
<dbReference type="EMBL" id="CCKQ01018917">
    <property type="protein sequence ID" value="CDW90914.1"/>
    <property type="molecule type" value="Genomic_DNA"/>
</dbReference>